<accession>A0A6J4Q5E2</accession>
<evidence type="ECO:0000313" key="1">
    <source>
        <dbReference type="EMBL" id="CAA9433866.1"/>
    </source>
</evidence>
<name>A0A6J4Q5E2_9ACTN</name>
<sequence>MYNAPKNPNTTIGAGKEQRIVRVLIAIAPTMYWETLELALLRYRPHVEVRITGPDDLDKEVTNFEPHIVVCNYVTPTIRWNVPSWVEVPYHSSDATTHVRGQGESTIEDISVGDLFAVIDRTEELLSDSRGTGTQPQEPSEPR</sequence>
<proteinExistence type="predicted"/>
<dbReference type="EMBL" id="CADCVB010000124">
    <property type="protein sequence ID" value="CAA9433866.1"/>
    <property type="molecule type" value="Genomic_DNA"/>
</dbReference>
<gene>
    <name evidence="1" type="ORF">AVDCRST_MAG78-1894</name>
</gene>
<organism evidence="1">
    <name type="scientific">uncultured Rubrobacteraceae bacterium</name>
    <dbReference type="NCBI Taxonomy" id="349277"/>
    <lineage>
        <taxon>Bacteria</taxon>
        <taxon>Bacillati</taxon>
        <taxon>Actinomycetota</taxon>
        <taxon>Rubrobacteria</taxon>
        <taxon>Rubrobacterales</taxon>
        <taxon>Rubrobacteraceae</taxon>
        <taxon>environmental samples</taxon>
    </lineage>
</organism>
<protein>
    <submittedName>
        <fullName evidence="1">Uncharacterized protein</fullName>
    </submittedName>
</protein>
<dbReference type="AlphaFoldDB" id="A0A6J4Q5E2"/>
<reference evidence="1" key="1">
    <citation type="submission" date="2020-02" db="EMBL/GenBank/DDBJ databases">
        <authorList>
            <person name="Meier V. D."/>
        </authorList>
    </citation>
    <scope>NUCLEOTIDE SEQUENCE</scope>
    <source>
        <strain evidence="1">AVDCRST_MAG78</strain>
    </source>
</reference>